<dbReference type="AlphaFoldDB" id="A0A0R3SGX8"/>
<dbReference type="OrthoDB" id="6276451at2759"/>
<feature type="transmembrane region" description="Helical" evidence="1">
    <location>
        <begin position="50"/>
        <end position="75"/>
    </location>
</feature>
<accession>A0A0R3SGX8</accession>
<reference evidence="2 4" key="2">
    <citation type="submission" date="2018-11" db="EMBL/GenBank/DDBJ databases">
        <authorList>
            <consortium name="Pathogen Informatics"/>
        </authorList>
    </citation>
    <scope>NUCLEOTIDE SEQUENCE [LARGE SCALE GENOMIC DNA]</scope>
</reference>
<reference evidence="3 5" key="3">
    <citation type="submission" date="2019-07" db="EMBL/GenBank/DDBJ databases">
        <authorList>
            <person name="Jastrzebski P J."/>
            <person name="Paukszto L."/>
            <person name="Jastrzebski P J."/>
        </authorList>
    </citation>
    <scope>NUCLEOTIDE SEQUENCE [LARGE SCALE GENOMIC DNA]</scope>
    <source>
        <strain evidence="3 5">WMS-il1</strain>
    </source>
</reference>
<keyword evidence="5" id="KW-1185">Reference proteome</keyword>
<evidence type="ECO:0000313" key="5">
    <source>
        <dbReference type="Proteomes" id="UP000321570"/>
    </source>
</evidence>
<dbReference type="EMBL" id="CABIJS010000221">
    <property type="protein sequence ID" value="VUZ46385.1"/>
    <property type="molecule type" value="Genomic_DNA"/>
</dbReference>
<feature type="transmembrane region" description="Helical" evidence="1">
    <location>
        <begin position="12"/>
        <end position="38"/>
    </location>
</feature>
<dbReference type="Proteomes" id="UP000321570">
    <property type="component" value="Unassembled WGS sequence"/>
</dbReference>
<evidence type="ECO:0000256" key="1">
    <source>
        <dbReference type="SAM" id="Phobius"/>
    </source>
</evidence>
<keyword evidence="1" id="KW-0472">Membrane</keyword>
<dbReference type="EMBL" id="UYSG01001500">
    <property type="protein sequence ID" value="VDL45062.1"/>
    <property type="molecule type" value="Genomic_DNA"/>
</dbReference>
<protein>
    <submittedName>
        <fullName evidence="6">Tetraspanin</fullName>
    </submittedName>
</protein>
<organism evidence="6">
    <name type="scientific">Hymenolepis diminuta</name>
    <name type="common">Rat tapeworm</name>
    <dbReference type="NCBI Taxonomy" id="6216"/>
    <lineage>
        <taxon>Eukaryota</taxon>
        <taxon>Metazoa</taxon>
        <taxon>Spiralia</taxon>
        <taxon>Lophotrochozoa</taxon>
        <taxon>Platyhelminthes</taxon>
        <taxon>Cestoda</taxon>
        <taxon>Eucestoda</taxon>
        <taxon>Cyclophyllidea</taxon>
        <taxon>Hymenolepididae</taxon>
        <taxon>Hymenolepis</taxon>
    </lineage>
</organism>
<evidence type="ECO:0000313" key="4">
    <source>
        <dbReference type="Proteomes" id="UP000274504"/>
    </source>
</evidence>
<feature type="transmembrane region" description="Helical" evidence="1">
    <location>
        <begin position="87"/>
        <end position="106"/>
    </location>
</feature>
<dbReference type="WBParaSite" id="HDID_0000418501-mRNA-1">
    <property type="protein sequence ID" value="HDID_0000418501-mRNA-1"/>
    <property type="gene ID" value="HDID_0000418501"/>
</dbReference>
<name>A0A0R3SGX8_HYMDI</name>
<dbReference type="Proteomes" id="UP000274504">
    <property type="component" value="Unassembled WGS sequence"/>
</dbReference>
<keyword evidence="1" id="KW-0812">Transmembrane</keyword>
<proteinExistence type="predicted"/>
<evidence type="ECO:0000313" key="2">
    <source>
        <dbReference type="EMBL" id="VDL45062.1"/>
    </source>
</evidence>
<gene>
    <name evidence="2" type="ORF">HDID_LOCUS4183</name>
    <name evidence="3" type="ORF">WMSIL1_LOCUS6256</name>
</gene>
<sequence>MAPPWTHRYTLVFNILTVAVLLTGIGMAAYGIILSYNAVNEKKPFTFEVYGIYSCVILSGFYGIAIAVMVGLCYIFHFRILMTSFEVISIVAVPLLMAAGVMSLIWGNILVGSLLTAHSIFEETVPSKTDNDDSSSSIITLETEFDTEQSHTQDLERSKEPPSILTRYEERSADANGSPIKTYGQKSITLDLGLHRTFRWIFIIADVSEPIIGSDFLSHFGLLLNLLKKLLDHSTSLCLTYSSITFIQSSESPFYFIL</sequence>
<reference evidence="6" key="1">
    <citation type="submission" date="2017-02" db="UniProtKB">
        <authorList>
            <consortium name="WormBaseParasite"/>
        </authorList>
    </citation>
    <scope>IDENTIFICATION</scope>
</reference>
<keyword evidence="1" id="KW-1133">Transmembrane helix</keyword>
<evidence type="ECO:0000313" key="3">
    <source>
        <dbReference type="EMBL" id="VUZ46385.1"/>
    </source>
</evidence>
<evidence type="ECO:0000313" key="6">
    <source>
        <dbReference type="WBParaSite" id="HDID_0000418501-mRNA-1"/>
    </source>
</evidence>